<keyword evidence="1" id="KW-0732">Signal</keyword>
<sequence>MSKISKVIVLVLFFSSVAQSYEIEEDYGYSYFTVGMENVTYEESYSGITSSVTTTSPILNTGGLFHVNDKFDFSMDAMATFSPSESTEAWKDSSGALMQENSYDYSNAETRVLLHYKYTPEWRILVGSSFRYQSYTRSDLRGINGYNNPVFLEGSTWKESSTDVTLDAGVSYDNGSLSGDNKLRTSFKFVAGIPVWSCTENTRLSGGDFSYFGYHTMLEGNISYEMIKGLYLGWYINMKYEKRFESDSESVTYRDSSNNLVSALAVLPESDTYGFSTGLQALWSF</sequence>
<dbReference type="EMBL" id="QFWT01000006">
    <property type="protein sequence ID" value="PWI32974.1"/>
    <property type="molecule type" value="Genomic_DNA"/>
</dbReference>
<accession>A0A2U3B8C4</accession>
<proteinExistence type="predicted"/>
<dbReference type="AlphaFoldDB" id="A0A2U3B8C4"/>
<feature type="signal peptide" evidence="1">
    <location>
        <begin position="1"/>
        <end position="20"/>
    </location>
</feature>
<dbReference type="RefSeq" id="WP_109320093.1">
    <property type="nucleotide sequence ID" value="NZ_QFWT01000006.1"/>
</dbReference>
<evidence type="ECO:0000313" key="2">
    <source>
        <dbReference type="EMBL" id="PWI32974.1"/>
    </source>
</evidence>
<keyword evidence="3" id="KW-1185">Reference proteome</keyword>
<dbReference type="Proteomes" id="UP000245362">
    <property type="component" value="Unassembled WGS sequence"/>
</dbReference>
<dbReference type="OrthoDB" id="5914815at2"/>
<reference evidence="2 3" key="1">
    <citation type="submission" date="2018-05" db="EMBL/GenBank/DDBJ databases">
        <title>Vibrio limimaris sp. nov., isolated from marine sediment.</title>
        <authorList>
            <person name="Li C.-M."/>
        </authorList>
    </citation>
    <scope>NUCLEOTIDE SEQUENCE [LARGE SCALE GENOMIC DNA]</scope>
    <source>
        <strain evidence="2 3">E4404</strain>
    </source>
</reference>
<feature type="chain" id="PRO_5015620608" evidence="1">
    <location>
        <begin position="21"/>
        <end position="285"/>
    </location>
</feature>
<evidence type="ECO:0000313" key="3">
    <source>
        <dbReference type="Proteomes" id="UP000245362"/>
    </source>
</evidence>
<gene>
    <name evidence="2" type="ORF">DI392_11705</name>
</gene>
<organism evidence="2 3">
    <name type="scientific">Vibrio albus</name>
    <dbReference type="NCBI Taxonomy" id="2200953"/>
    <lineage>
        <taxon>Bacteria</taxon>
        <taxon>Pseudomonadati</taxon>
        <taxon>Pseudomonadota</taxon>
        <taxon>Gammaproteobacteria</taxon>
        <taxon>Vibrionales</taxon>
        <taxon>Vibrionaceae</taxon>
        <taxon>Vibrio</taxon>
    </lineage>
</organism>
<evidence type="ECO:0000256" key="1">
    <source>
        <dbReference type="SAM" id="SignalP"/>
    </source>
</evidence>
<name>A0A2U3B8C4_9VIBR</name>
<comment type="caution">
    <text evidence="2">The sequence shown here is derived from an EMBL/GenBank/DDBJ whole genome shotgun (WGS) entry which is preliminary data.</text>
</comment>
<protein>
    <submittedName>
        <fullName evidence="2">Uncharacterized protein</fullName>
    </submittedName>
</protein>